<feature type="transmembrane region" description="Helical" evidence="8">
    <location>
        <begin position="59"/>
        <end position="78"/>
    </location>
</feature>
<feature type="transmembrane region" description="Helical" evidence="8">
    <location>
        <begin position="396"/>
        <end position="420"/>
    </location>
</feature>
<accession>A0A8J3N4X6</accession>
<proteinExistence type="inferred from homology"/>
<feature type="domain" description="ABC3 transporter permease C-terminal" evidence="9">
    <location>
        <begin position="318"/>
        <end position="430"/>
    </location>
</feature>
<evidence type="ECO:0000256" key="7">
    <source>
        <dbReference type="SAM" id="MobiDB-lite"/>
    </source>
</evidence>
<keyword evidence="4 8" id="KW-1133">Transmembrane helix</keyword>
<evidence type="ECO:0000259" key="10">
    <source>
        <dbReference type="Pfam" id="PF12704"/>
    </source>
</evidence>
<sequence length="437" mass="46077">MSTLQSGRKASGSDLIVPAKPPRRALPPLTPKDFSAGGMLGSNFRIALEALWSNRVRSFLTTLGIFIGVAAVIAALTLTQGVSEAINNQIAGLGTNVINIIPGASNSRGAFGGGGGQSLTSSDVTALKKVDYVTNISPVISVSAQVVYGNQNWNTRVQGVSVNYQSIQNWNVVQGMWFSDNDEVGAKPVAIIGQTVVDNLFGATGDDPVGKTIRVRDQLFKVVGVLEAKGSNSDDVIFVPSSTALNRLKNSIYVDQIIVQVSSTDAIDPAQQEITAMLRERHHLLKGAANDFSLFNSQQLLQTAGQFTSMLTILLVGVAAISLTVGGIGIMNIMLVSVTERTREIGIRMSIGAQRKDIRNQFLIESLALSLLGGIIGLIIGLLIGLGVTHLANLPFVVSASSLIMPFAVSGSIGVIFGLYPAVRASKLDPIVALRSV</sequence>
<dbReference type="AlphaFoldDB" id="A0A8J3N4X6"/>
<evidence type="ECO:0000256" key="5">
    <source>
        <dbReference type="ARBA" id="ARBA00023136"/>
    </source>
</evidence>
<feature type="region of interest" description="Disordered" evidence="7">
    <location>
        <begin position="1"/>
        <end position="30"/>
    </location>
</feature>
<evidence type="ECO:0000259" key="9">
    <source>
        <dbReference type="Pfam" id="PF02687"/>
    </source>
</evidence>
<evidence type="ECO:0000256" key="3">
    <source>
        <dbReference type="ARBA" id="ARBA00022692"/>
    </source>
</evidence>
<evidence type="ECO:0000256" key="6">
    <source>
        <dbReference type="ARBA" id="ARBA00038076"/>
    </source>
</evidence>
<evidence type="ECO:0000256" key="4">
    <source>
        <dbReference type="ARBA" id="ARBA00022989"/>
    </source>
</evidence>
<name>A0A8J3N4X6_9CHLR</name>
<dbReference type="PANTHER" id="PTHR30572:SF4">
    <property type="entry name" value="ABC TRANSPORTER PERMEASE YTRF"/>
    <property type="match status" value="1"/>
</dbReference>
<dbReference type="Proteomes" id="UP000597444">
    <property type="component" value="Unassembled WGS sequence"/>
</dbReference>
<keyword evidence="5 8" id="KW-0472">Membrane</keyword>
<dbReference type="PANTHER" id="PTHR30572">
    <property type="entry name" value="MEMBRANE COMPONENT OF TRANSPORTER-RELATED"/>
    <property type="match status" value="1"/>
</dbReference>
<gene>
    <name evidence="11" type="ORF">KSF_045800</name>
</gene>
<keyword evidence="12" id="KW-1185">Reference proteome</keyword>
<comment type="similarity">
    <text evidence="6">Belongs to the ABC-4 integral membrane protein family.</text>
</comment>
<dbReference type="InterPro" id="IPR025857">
    <property type="entry name" value="MacB_PCD"/>
</dbReference>
<evidence type="ECO:0000313" key="12">
    <source>
        <dbReference type="Proteomes" id="UP000597444"/>
    </source>
</evidence>
<evidence type="ECO:0000256" key="1">
    <source>
        <dbReference type="ARBA" id="ARBA00004651"/>
    </source>
</evidence>
<feature type="transmembrane region" description="Helical" evidence="8">
    <location>
        <begin position="362"/>
        <end position="384"/>
    </location>
</feature>
<dbReference type="InterPro" id="IPR003838">
    <property type="entry name" value="ABC3_permease_C"/>
</dbReference>
<evidence type="ECO:0000256" key="2">
    <source>
        <dbReference type="ARBA" id="ARBA00022475"/>
    </source>
</evidence>
<dbReference type="RefSeq" id="WP_220205263.1">
    <property type="nucleotide sequence ID" value="NZ_BNJK01000001.1"/>
</dbReference>
<dbReference type="EMBL" id="BNJK01000001">
    <property type="protein sequence ID" value="GHO94532.1"/>
    <property type="molecule type" value="Genomic_DNA"/>
</dbReference>
<feature type="domain" description="MacB-like periplasmic core" evidence="10">
    <location>
        <begin position="58"/>
        <end position="276"/>
    </location>
</feature>
<evidence type="ECO:0000256" key="8">
    <source>
        <dbReference type="SAM" id="Phobius"/>
    </source>
</evidence>
<evidence type="ECO:0000313" key="11">
    <source>
        <dbReference type="EMBL" id="GHO94532.1"/>
    </source>
</evidence>
<feature type="transmembrane region" description="Helical" evidence="8">
    <location>
        <begin position="310"/>
        <end position="338"/>
    </location>
</feature>
<keyword evidence="2" id="KW-1003">Cell membrane</keyword>
<dbReference type="InterPro" id="IPR050250">
    <property type="entry name" value="Macrolide_Exporter_MacB"/>
</dbReference>
<dbReference type="GO" id="GO:0005886">
    <property type="term" value="C:plasma membrane"/>
    <property type="evidence" value="ECO:0007669"/>
    <property type="project" value="UniProtKB-SubCell"/>
</dbReference>
<organism evidence="11 12">
    <name type="scientific">Reticulibacter mediterranei</name>
    <dbReference type="NCBI Taxonomy" id="2778369"/>
    <lineage>
        <taxon>Bacteria</taxon>
        <taxon>Bacillati</taxon>
        <taxon>Chloroflexota</taxon>
        <taxon>Ktedonobacteria</taxon>
        <taxon>Ktedonobacterales</taxon>
        <taxon>Reticulibacteraceae</taxon>
        <taxon>Reticulibacter</taxon>
    </lineage>
</organism>
<dbReference type="GO" id="GO:0022857">
    <property type="term" value="F:transmembrane transporter activity"/>
    <property type="evidence" value="ECO:0007669"/>
    <property type="project" value="TreeGrafter"/>
</dbReference>
<keyword evidence="3 8" id="KW-0812">Transmembrane</keyword>
<reference evidence="11" key="1">
    <citation type="submission" date="2020-10" db="EMBL/GenBank/DDBJ databases">
        <title>Taxonomic study of unclassified bacteria belonging to the class Ktedonobacteria.</title>
        <authorList>
            <person name="Yabe S."/>
            <person name="Wang C.M."/>
            <person name="Zheng Y."/>
            <person name="Sakai Y."/>
            <person name="Cavaletti L."/>
            <person name="Monciardini P."/>
            <person name="Donadio S."/>
        </authorList>
    </citation>
    <scope>NUCLEOTIDE SEQUENCE</scope>
    <source>
        <strain evidence="11">ID150040</strain>
    </source>
</reference>
<dbReference type="Pfam" id="PF12704">
    <property type="entry name" value="MacB_PCD"/>
    <property type="match status" value="1"/>
</dbReference>
<comment type="subcellular location">
    <subcellularLocation>
        <location evidence="1">Cell membrane</location>
        <topology evidence="1">Multi-pass membrane protein</topology>
    </subcellularLocation>
</comment>
<dbReference type="Pfam" id="PF02687">
    <property type="entry name" value="FtsX"/>
    <property type="match status" value="1"/>
</dbReference>
<protein>
    <submittedName>
        <fullName evidence="11">Multidrug ABC transporter substrate-binding protein</fullName>
    </submittedName>
</protein>
<comment type="caution">
    <text evidence="11">The sequence shown here is derived from an EMBL/GenBank/DDBJ whole genome shotgun (WGS) entry which is preliminary data.</text>
</comment>